<dbReference type="EMBL" id="FQNC01000043">
    <property type="protein sequence ID" value="SGY44385.1"/>
    <property type="molecule type" value="Genomic_DNA"/>
</dbReference>
<sequence>MGTGPEVKAALWPNDKACHRPDLIARMFEWAGCLGDEWFFSLRFLFVFVYLAEIM</sequence>
<accession>A0A2X0M2F9</accession>
<name>A0A2X0M2F9_9BASI</name>
<reference evidence="1 2" key="1">
    <citation type="submission" date="2016-11" db="EMBL/GenBank/DDBJ databases">
        <authorList>
            <person name="Jaros S."/>
            <person name="Januszkiewicz K."/>
            <person name="Wedrychowicz H."/>
        </authorList>
    </citation>
    <scope>NUCLEOTIDE SEQUENCE [LARGE SCALE GENOMIC DNA]</scope>
</reference>
<evidence type="ECO:0000313" key="2">
    <source>
        <dbReference type="Proteomes" id="UP000249464"/>
    </source>
</evidence>
<gene>
    <name evidence="1" type="primary">BQ5605_C001g00150</name>
    <name evidence="1" type="ORF">BQ5605_C001G00150</name>
</gene>
<dbReference type="Proteomes" id="UP000249464">
    <property type="component" value="Unassembled WGS sequence"/>
</dbReference>
<organism evidence="1 2">
    <name type="scientific">Microbotryum silenes-dioicae</name>
    <dbReference type="NCBI Taxonomy" id="796604"/>
    <lineage>
        <taxon>Eukaryota</taxon>
        <taxon>Fungi</taxon>
        <taxon>Dikarya</taxon>
        <taxon>Basidiomycota</taxon>
        <taxon>Pucciniomycotina</taxon>
        <taxon>Microbotryomycetes</taxon>
        <taxon>Microbotryales</taxon>
        <taxon>Microbotryaceae</taxon>
        <taxon>Microbotryum</taxon>
    </lineage>
</organism>
<dbReference type="AlphaFoldDB" id="A0A2X0M2F9"/>
<protein>
    <submittedName>
        <fullName evidence="1">BQ5605_C001g00150 protein</fullName>
    </submittedName>
</protein>
<proteinExistence type="predicted"/>
<keyword evidence="2" id="KW-1185">Reference proteome</keyword>
<evidence type="ECO:0000313" key="1">
    <source>
        <dbReference type="EMBL" id="SGY44385.1"/>
    </source>
</evidence>